<evidence type="ECO:0008006" key="4">
    <source>
        <dbReference type="Google" id="ProtNLM"/>
    </source>
</evidence>
<dbReference type="AlphaFoldDB" id="A0A166SSQ2"/>
<evidence type="ECO:0000313" key="3">
    <source>
        <dbReference type="Proteomes" id="UP000076532"/>
    </source>
</evidence>
<evidence type="ECO:0000256" key="1">
    <source>
        <dbReference type="SAM" id="SignalP"/>
    </source>
</evidence>
<evidence type="ECO:0000313" key="2">
    <source>
        <dbReference type="EMBL" id="KZP29782.1"/>
    </source>
</evidence>
<feature type="signal peptide" evidence="1">
    <location>
        <begin position="1"/>
        <end position="19"/>
    </location>
</feature>
<dbReference type="EMBL" id="KV417497">
    <property type="protein sequence ID" value="KZP29782.1"/>
    <property type="molecule type" value="Genomic_DNA"/>
</dbReference>
<gene>
    <name evidence="2" type="ORF">FIBSPDRAFT_946656</name>
</gene>
<reference evidence="2 3" key="1">
    <citation type="journal article" date="2016" name="Mol. Biol. Evol.">
        <title>Comparative Genomics of Early-Diverging Mushroom-Forming Fungi Provides Insights into the Origins of Lignocellulose Decay Capabilities.</title>
        <authorList>
            <person name="Nagy L.G."/>
            <person name="Riley R."/>
            <person name="Tritt A."/>
            <person name="Adam C."/>
            <person name="Daum C."/>
            <person name="Floudas D."/>
            <person name="Sun H."/>
            <person name="Yadav J.S."/>
            <person name="Pangilinan J."/>
            <person name="Larsson K.H."/>
            <person name="Matsuura K."/>
            <person name="Barry K."/>
            <person name="Labutti K."/>
            <person name="Kuo R."/>
            <person name="Ohm R.A."/>
            <person name="Bhattacharya S.S."/>
            <person name="Shirouzu T."/>
            <person name="Yoshinaga Y."/>
            <person name="Martin F.M."/>
            <person name="Grigoriev I.V."/>
            <person name="Hibbett D.S."/>
        </authorList>
    </citation>
    <scope>NUCLEOTIDE SEQUENCE [LARGE SCALE GENOMIC DNA]</scope>
    <source>
        <strain evidence="2 3">CBS 109695</strain>
    </source>
</reference>
<accession>A0A166SSQ2</accession>
<keyword evidence="3" id="KW-1185">Reference proteome</keyword>
<dbReference type="OrthoDB" id="3167181at2759"/>
<protein>
    <recommendedName>
        <fullName evidence="4">Hydrophobin</fullName>
    </recommendedName>
</protein>
<proteinExistence type="predicted"/>
<organism evidence="2 3">
    <name type="scientific">Athelia psychrophila</name>
    <dbReference type="NCBI Taxonomy" id="1759441"/>
    <lineage>
        <taxon>Eukaryota</taxon>
        <taxon>Fungi</taxon>
        <taxon>Dikarya</taxon>
        <taxon>Basidiomycota</taxon>
        <taxon>Agaricomycotina</taxon>
        <taxon>Agaricomycetes</taxon>
        <taxon>Agaricomycetidae</taxon>
        <taxon>Atheliales</taxon>
        <taxon>Atheliaceae</taxon>
        <taxon>Athelia</taxon>
    </lineage>
</organism>
<name>A0A166SSQ2_9AGAM</name>
<sequence length="103" mass="10697">MQFFTAITVLAAAIATVGAAAVETNAQRMARGLPPKSPVRRGSPTLMAARGHPSGSGECKPLLQSCSINSECCADVCLLGVRPPPLIFYPTSNAFPPSPQLCL</sequence>
<dbReference type="STRING" id="436010.A0A166SSQ2"/>
<keyword evidence="1" id="KW-0732">Signal</keyword>
<dbReference type="Proteomes" id="UP000076532">
    <property type="component" value="Unassembled WGS sequence"/>
</dbReference>
<feature type="chain" id="PRO_5007879653" description="Hydrophobin" evidence="1">
    <location>
        <begin position="20"/>
        <end position="103"/>
    </location>
</feature>